<evidence type="ECO:0000256" key="1">
    <source>
        <dbReference type="SAM" id="MobiDB-lite"/>
    </source>
</evidence>
<evidence type="ECO:0000259" key="2">
    <source>
        <dbReference type="Pfam" id="PF13843"/>
    </source>
</evidence>
<sequence>MDQPGPSGNSRKRKRVALNTSTNEKTLSQWIEAELERDFSDVDDEEVDPDFCLHSDHDSASEQSEDEETQSQRQRSPRSSVAMQDSGLSSIQDNIHTESQRYYIGKNGFKWSSDEQVMRNCRSLSHNLVDVPRSQPKAFTNLETLWRHFMDDDIADKIIEYTNKKLAQIRVKYKNQEKPELRNTDAEEMKAFFGLLFYSSVFKSNHENAKYIFATDGSGREIFRAVMSQYRFLTLLNCIRFDDVETRQQRLETDKLAAISDIFEKFISNCKKVYVPGAYLCVDEMLVPFRGRCKFIIYMPKKPAKYGLKMLLVCDAETFYVYNAYIYCGKESDGLGLPEDDKKFAVPTQSVLRLCKDFENTNRNITADNWFSSYELMEQLKQRGLTYVGTLKKNKRHIPPEFQASKTREPETALHGFTKDFTLVSYVPKKSKAVLLISSMHHTSEINPVTKKPVIIMEYNKTKGGVDEVDKKCSNYSCSRRTRRWPLAFFFRLLDLSGVNAFVLYRQCADVSDISRGRFLQDLARELVLPHLQRRVYNDRLPRELRLTMERILGEDLPPEPSRIESAVGENDKKTCKVCPARLKRRTRYKCVACHKPICLGCSKTICSDCID</sequence>
<dbReference type="PANTHER" id="PTHR46599">
    <property type="entry name" value="PIGGYBAC TRANSPOSABLE ELEMENT-DERIVED PROTEIN 4"/>
    <property type="match status" value="1"/>
</dbReference>
<feature type="domain" description="PiggyBac transposable element-derived protein" evidence="2">
    <location>
        <begin position="145"/>
        <end position="502"/>
    </location>
</feature>
<comment type="caution">
    <text evidence="3">The sequence shown here is derived from an EMBL/GenBank/DDBJ whole genome shotgun (WGS) entry which is preliminary data.</text>
</comment>
<feature type="compositionally biased region" description="Low complexity" evidence="1">
    <location>
        <begin position="71"/>
        <end position="80"/>
    </location>
</feature>
<proteinExistence type="predicted"/>
<gene>
    <name evidence="3" type="ORF">PARMNEM_LOCUS2347</name>
</gene>
<dbReference type="Pfam" id="PF13843">
    <property type="entry name" value="DDE_Tnp_1_7"/>
    <property type="match status" value="1"/>
</dbReference>
<evidence type="ECO:0000313" key="3">
    <source>
        <dbReference type="EMBL" id="CAK1580571.1"/>
    </source>
</evidence>
<feature type="region of interest" description="Disordered" evidence="1">
    <location>
        <begin position="1"/>
        <end position="94"/>
    </location>
</feature>
<dbReference type="Proteomes" id="UP001314205">
    <property type="component" value="Unassembled WGS sequence"/>
</dbReference>
<dbReference type="InterPro" id="IPR029526">
    <property type="entry name" value="PGBD"/>
</dbReference>
<feature type="compositionally biased region" description="Polar residues" evidence="1">
    <location>
        <begin position="81"/>
        <end position="94"/>
    </location>
</feature>
<name>A0AAV1KBV4_9NEOP</name>
<dbReference type="InterPro" id="IPR011011">
    <property type="entry name" value="Znf_FYVE_PHD"/>
</dbReference>
<accession>A0AAV1KBV4</accession>
<dbReference type="SUPFAM" id="SSF57903">
    <property type="entry name" value="FYVE/PHD zinc finger"/>
    <property type="match status" value="1"/>
</dbReference>
<reference evidence="3 4" key="1">
    <citation type="submission" date="2023-11" db="EMBL/GenBank/DDBJ databases">
        <authorList>
            <person name="Hedman E."/>
            <person name="Englund M."/>
            <person name="Stromberg M."/>
            <person name="Nyberg Akerstrom W."/>
            <person name="Nylinder S."/>
            <person name="Jareborg N."/>
            <person name="Kallberg Y."/>
            <person name="Kronander E."/>
        </authorList>
    </citation>
    <scope>NUCLEOTIDE SEQUENCE [LARGE SCALE GENOMIC DNA]</scope>
</reference>
<dbReference type="EMBL" id="CAVLGL010000013">
    <property type="protein sequence ID" value="CAK1580571.1"/>
    <property type="molecule type" value="Genomic_DNA"/>
</dbReference>
<protein>
    <recommendedName>
        <fullName evidence="2">PiggyBac transposable element-derived protein domain-containing protein</fullName>
    </recommendedName>
</protein>
<organism evidence="3 4">
    <name type="scientific">Parnassius mnemosyne</name>
    <name type="common">clouded apollo</name>
    <dbReference type="NCBI Taxonomy" id="213953"/>
    <lineage>
        <taxon>Eukaryota</taxon>
        <taxon>Metazoa</taxon>
        <taxon>Ecdysozoa</taxon>
        <taxon>Arthropoda</taxon>
        <taxon>Hexapoda</taxon>
        <taxon>Insecta</taxon>
        <taxon>Pterygota</taxon>
        <taxon>Neoptera</taxon>
        <taxon>Endopterygota</taxon>
        <taxon>Lepidoptera</taxon>
        <taxon>Glossata</taxon>
        <taxon>Ditrysia</taxon>
        <taxon>Papilionoidea</taxon>
        <taxon>Papilionidae</taxon>
        <taxon>Parnassiinae</taxon>
        <taxon>Parnassini</taxon>
        <taxon>Parnassius</taxon>
        <taxon>Driopa</taxon>
    </lineage>
</organism>
<dbReference type="AlphaFoldDB" id="A0AAV1KBV4"/>
<dbReference type="PANTHER" id="PTHR46599:SF6">
    <property type="entry name" value="DUAL SPECIFICITY PHOSPHATASE 26"/>
    <property type="match status" value="1"/>
</dbReference>
<keyword evidence="4" id="KW-1185">Reference proteome</keyword>
<evidence type="ECO:0000313" key="4">
    <source>
        <dbReference type="Proteomes" id="UP001314205"/>
    </source>
</evidence>
<feature type="compositionally biased region" description="Basic and acidic residues" evidence="1">
    <location>
        <begin position="51"/>
        <end position="60"/>
    </location>
</feature>
<feature type="compositionally biased region" description="Polar residues" evidence="1">
    <location>
        <begin position="18"/>
        <end position="29"/>
    </location>
</feature>